<dbReference type="InterPro" id="IPR003586">
    <property type="entry name" value="Hint_dom_C"/>
</dbReference>
<dbReference type="InterPro" id="IPR030934">
    <property type="entry name" value="Intein_C"/>
</dbReference>
<evidence type="ECO:0000259" key="2">
    <source>
        <dbReference type="SMART" id="SM00305"/>
    </source>
</evidence>
<accession>N1WTQ3</accession>
<dbReference type="InterPro" id="IPR006141">
    <property type="entry name" value="Intein_N"/>
</dbReference>
<evidence type="ECO:0000313" key="4">
    <source>
        <dbReference type="EMBL" id="EMY79243.1"/>
    </source>
</evidence>
<reference evidence="4" key="1">
    <citation type="submission" date="2013-03" db="EMBL/GenBank/DDBJ databases">
        <authorList>
            <person name="Harkins D.M."/>
            <person name="Durkin A.S."/>
            <person name="Brinkac L.M."/>
            <person name="Haft D.H."/>
            <person name="Selengut J.D."/>
            <person name="Sanka R."/>
            <person name="DePew J."/>
            <person name="Purushe J."/>
            <person name="Hartskeerl R.A."/>
            <person name="Ahmed A."/>
            <person name="van der Linden H."/>
            <person name="Goris M.G.A."/>
            <person name="Vinetz J.M."/>
            <person name="Sutton G.G."/>
            <person name="Nierman W.C."/>
            <person name="Fouts D.E."/>
        </authorList>
    </citation>
    <scope>NUCLEOTIDE SEQUENCE [LARGE SCALE GENOMIC DNA]</scope>
    <source>
        <strain evidence="4">ICFT</strain>
    </source>
</reference>
<feature type="region of interest" description="Disordered" evidence="1">
    <location>
        <begin position="12"/>
        <end position="31"/>
    </location>
</feature>
<feature type="compositionally biased region" description="Basic and acidic residues" evidence="1">
    <location>
        <begin position="12"/>
        <end position="21"/>
    </location>
</feature>
<dbReference type="InterPro" id="IPR036844">
    <property type="entry name" value="Hint_dom_sf"/>
</dbReference>
<dbReference type="PROSITE" id="PS50817">
    <property type="entry name" value="INTEIN_N_TER"/>
    <property type="match status" value="1"/>
</dbReference>
<keyword evidence="5" id="KW-1185">Reference proteome</keyword>
<comment type="caution">
    <text evidence="4">The sequence shown here is derived from an EMBL/GenBank/DDBJ whole genome shotgun (WGS) entry which is preliminary data.</text>
</comment>
<name>N1WTQ3_9LEPT</name>
<dbReference type="CDD" id="cd00081">
    <property type="entry name" value="Hint"/>
    <property type="match status" value="1"/>
</dbReference>
<protein>
    <submittedName>
        <fullName evidence="4">Intein C-terminal splicing domain protein</fullName>
    </submittedName>
</protein>
<dbReference type="EMBL" id="AOHC02000013">
    <property type="protein sequence ID" value="EMY79243.1"/>
    <property type="molecule type" value="Genomic_DNA"/>
</dbReference>
<evidence type="ECO:0000256" key="1">
    <source>
        <dbReference type="SAM" id="MobiDB-lite"/>
    </source>
</evidence>
<dbReference type="Proteomes" id="UP000012313">
    <property type="component" value="Unassembled WGS sequence"/>
</dbReference>
<proteinExistence type="predicted"/>
<gene>
    <name evidence="4" type="ORF">LEP1GSC060_3592</name>
</gene>
<evidence type="ECO:0000313" key="5">
    <source>
        <dbReference type="Proteomes" id="UP000012313"/>
    </source>
</evidence>
<dbReference type="OrthoDB" id="346148at2"/>
<dbReference type="SMART" id="SM00306">
    <property type="entry name" value="HintN"/>
    <property type="match status" value="1"/>
</dbReference>
<feature type="domain" description="Hint" evidence="3">
    <location>
        <begin position="562"/>
        <end position="657"/>
    </location>
</feature>
<dbReference type="SMART" id="SM00305">
    <property type="entry name" value="HintC"/>
    <property type="match status" value="1"/>
</dbReference>
<dbReference type="AlphaFoldDB" id="N1WTQ3"/>
<feature type="domain" description="Hint" evidence="2">
    <location>
        <begin position="655"/>
        <end position="704"/>
    </location>
</feature>
<dbReference type="InterPro" id="IPR003587">
    <property type="entry name" value="Hint_dom_N"/>
</dbReference>
<dbReference type="Gene3D" id="2.170.16.10">
    <property type="entry name" value="Hedgehog/Intein (Hint) domain"/>
    <property type="match status" value="1"/>
</dbReference>
<evidence type="ECO:0000259" key="3">
    <source>
        <dbReference type="SMART" id="SM00306"/>
    </source>
</evidence>
<dbReference type="STRING" id="1218598.LEP1GSC060_3592"/>
<dbReference type="Pfam" id="PF07591">
    <property type="entry name" value="PT-HINT"/>
    <property type="match status" value="1"/>
</dbReference>
<dbReference type="GO" id="GO:0016539">
    <property type="term" value="P:intein-mediated protein splicing"/>
    <property type="evidence" value="ECO:0007669"/>
    <property type="project" value="InterPro"/>
</dbReference>
<sequence length="892" mass="96005">MKTPLDIAKLEKQQARDEARGRLSPSSLTPNAYSLTPRSAYNEYLDAVKSGESVSCLNKSAEQCAKSAMNSGFLVGEVPEGTFGEQQFVQSYSILKTKKEMDKRKGKMDAARKRKSGGMGRFYNQLGVVAEGAVEAGKGVGNMILSQAQAILKASMGNFSGAKKDMKEAGRQGERAVQGALYAVTGMVDFVMFAVETVAEPFVALATLGLGNQAMNGVFAEGNYELAKFRESNKAQRHINELGMRTGAEMYANDAALDKVVTTTLAAAGIIGGVLSFTPFAPIGVALMSISALGTMGWKTFRGAYEGGAAGMAAGFVSGAINSYLEENTGGMLSVNLSYSYANGFGAGVSVGTPNKMKVGGSIGLNYNSKSGAWGASVGLKVGFGAQSNKGFTNSAELSYNRNNIGRDNQSSGVSANVRGKYNEKGDLYGSIGLSYDTKAGYGATVGVSSKFGPMSVTPSWTVSEYGGLSSDVQYGFDRNLFDKTNNPEHAAANRNLFDDILNGVGAAVGGFSRENLSNGWNAIKNGLFGGGEGATANNGGNRTTARGLDAISLYNAAMDEVACFVKGTKILTQDNTKTIENIEVGDIVFAFNEVTLELGYKKVLEVFRNKTDILIKISLEDNTIIETTEGHPFYIKEKGFVLAKDLTKKDRVVNSNLKEITIKEINRVEVDGIDTYNFHVEDFHTYFVSNSNILVHNTSVPENPIEIMKQKLNNYYDKLSRGVKLTKQESDQLDRLEGAMGAGVYARHQNEKGEWVWTQIGEMKTRSTSDEITNGGVDGRPNVRVLKDGDKIQTQYGELTVRVLDSKNAPITWTDPKTGNAIIDGLGHRQFIYGPNGEEYSYKEAMNGTEAVRASAEYAATKPNLWNRLFNFGKSENNTGSLPSSTGTRAW</sequence>
<organism evidence="4 5">
    <name type="scientific">Leptospira weilii serovar Ranarum str. ICFT</name>
    <dbReference type="NCBI Taxonomy" id="1218598"/>
    <lineage>
        <taxon>Bacteria</taxon>
        <taxon>Pseudomonadati</taxon>
        <taxon>Spirochaetota</taxon>
        <taxon>Spirochaetia</taxon>
        <taxon>Leptospirales</taxon>
        <taxon>Leptospiraceae</taxon>
        <taxon>Leptospira</taxon>
    </lineage>
</organism>
<dbReference type="PROSITE" id="PS50818">
    <property type="entry name" value="INTEIN_C_TER"/>
    <property type="match status" value="1"/>
</dbReference>
<dbReference type="SUPFAM" id="SSF51294">
    <property type="entry name" value="Hedgehog/intein (Hint) domain"/>
    <property type="match status" value="1"/>
</dbReference>